<accession>A0A430AFE0</accession>
<sequence>MTHWQVLEIESTKDIKKIKRAYAIKLKKIDIDNEPDKFQQLKEAFDCAINEVKIQSELHQNQEVLSNTSSTDELPLSDDSHAEKLNSMEITDQAIFTIDDNQSELLEEPCAIVNNFFTKLNSFTAELTYFDDLAGWQLLLAGSKDWDIDTFSTNQQIIYSFLSENHYQIMSHRVLKYIVDTIDLHSLIENSHSMEMFNFLEDLLCTPDFDFSIYQNISEESREKYFRSRYLLYLNLNFVPINHDTILELSEACLKITNTDPALIILQICYQIVLDYSLQTNDKAIVNNLLHQLEDNDFLNYSKVQDYLRMYILACSGQHKYVLPSEYINTKRLIPDIPFKLSAGYIAYKQKNNRLKQDYWQPLIKIGFKFENKQHQPVAKDEKNLSKFLMVAFFALIVITALGRSFSLTSKNTKISKQLTSISAYSSIYNSRYTRLKDASDLSSQLVYYLNYSSEEDEKDFQKFLDTYFSEHAKEQVLNVDKSKLTKNDSFGVFPTIDFVEKYGYVEAVGNSSLSNPLFVLQKENDIVVNILGPGFDELSDNDWTALIEDIRVRPSTSSNIFFLSFLLSKNRKAESSSETFKKYFTDDVLALIDHNIDLTTEERFKNAYDKLVVDPDEKKAYDLIFDKTDKLLMILSFNSYGCIDHIYGENWEKLSTDKIDNLVALLEE</sequence>
<dbReference type="AlphaFoldDB" id="A0A430AFE0"/>
<organism evidence="1 2">
    <name type="scientific">Vagococcus entomophilus</name>
    <dbReference type="NCBI Taxonomy" id="1160095"/>
    <lineage>
        <taxon>Bacteria</taxon>
        <taxon>Bacillati</taxon>
        <taxon>Bacillota</taxon>
        <taxon>Bacilli</taxon>
        <taxon>Lactobacillales</taxon>
        <taxon>Enterococcaceae</taxon>
        <taxon>Vagococcus</taxon>
    </lineage>
</organism>
<name>A0A430AFE0_9ENTE</name>
<evidence type="ECO:0000313" key="1">
    <source>
        <dbReference type="EMBL" id="RSU06463.1"/>
    </source>
</evidence>
<reference evidence="1 2" key="1">
    <citation type="submission" date="2017-05" db="EMBL/GenBank/DDBJ databases">
        <title>Vagococcus spp. assemblies.</title>
        <authorList>
            <person name="Gulvik C.A."/>
        </authorList>
    </citation>
    <scope>NUCLEOTIDE SEQUENCE [LARGE SCALE GENOMIC DNA]</scope>
    <source>
        <strain evidence="1 2">DSM 24756</strain>
    </source>
</reference>
<dbReference type="EMBL" id="NGJZ01000003">
    <property type="protein sequence ID" value="RSU06463.1"/>
    <property type="molecule type" value="Genomic_DNA"/>
</dbReference>
<dbReference type="OrthoDB" id="9816462at2"/>
<proteinExistence type="predicted"/>
<evidence type="ECO:0000313" key="2">
    <source>
        <dbReference type="Proteomes" id="UP000288669"/>
    </source>
</evidence>
<keyword evidence="2" id="KW-1185">Reference proteome</keyword>
<comment type="caution">
    <text evidence="1">The sequence shown here is derived from an EMBL/GenBank/DDBJ whole genome shotgun (WGS) entry which is preliminary data.</text>
</comment>
<gene>
    <name evidence="1" type="ORF">CBF30_09415</name>
</gene>
<protein>
    <recommendedName>
        <fullName evidence="3">J domain-containing protein</fullName>
    </recommendedName>
</protein>
<dbReference type="Proteomes" id="UP000288669">
    <property type="component" value="Unassembled WGS sequence"/>
</dbReference>
<evidence type="ECO:0008006" key="3">
    <source>
        <dbReference type="Google" id="ProtNLM"/>
    </source>
</evidence>
<dbReference type="RefSeq" id="WP_126825767.1">
    <property type="nucleotide sequence ID" value="NZ_JBHLWU010000001.1"/>
</dbReference>